<dbReference type="RefSeq" id="WP_146597932.1">
    <property type="nucleotide sequence ID" value="NZ_SJPY01000001.1"/>
</dbReference>
<evidence type="ECO:0000313" key="2">
    <source>
        <dbReference type="EMBL" id="TWU45184.1"/>
    </source>
</evidence>
<protein>
    <submittedName>
        <fullName evidence="2">Uncharacterized protein</fullName>
    </submittedName>
</protein>
<sequence length="143" mass="16271">MHEPNESGYSYTYEVCPENRDQKDSEANRESAAQAKALLNEVLGETLSRQRESPVDLMETLKAWRRSQQDARFDNIRCEEMIGEVLRHWLGALSEKLPSSLQHDVGDVLWNDPTSQMRLNRLWASLADEPHSNDPTSSIGTVS</sequence>
<name>A0A5C6E991_9BACT</name>
<evidence type="ECO:0000313" key="3">
    <source>
        <dbReference type="Proteomes" id="UP000315471"/>
    </source>
</evidence>
<comment type="caution">
    <text evidence="2">The sequence shown here is derived from an EMBL/GenBank/DDBJ whole genome shotgun (WGS) entry which is preliminary data.</text>
</comment>
<evidence type="ECO:0000256" key="1">
    <source>
        <dbReference type="SAM" id="MobiDB-lite"/>
    </source>
</evidence>
<organism evidence="2 3">
    <name type="scientific">Novipirellula aureliae</name>
    <dbReference type="NCBI Taxonomy" id="2527966"/>
    <lineage>
        <taxon>Bacteria</taxon>
        <taxon>Pseudomonadati</taxon>
        <taxon>Planctomycetota</taxon>
        <taxon>Planctomycetia</taxon>
        <taxon>Pirellulales</taxon>
        <taxon>Pirellulaceae</taxon>
        <taxon>Novipirellula</taxon>
    </lineage>
</organism>
<gene>
    <name evidence="2" type="ORF">Q31b_03550</name>
</gene>
<dbReference type="OrthoDB" id="270389at2"/>
<accession>A0A5C6E991</accession>
<keyword evidence="3" id="KW-1185">Reference proteome</keyword>
<dbReference type="EMBL" id="SJPY01000001">
    <property type="protein sequence ID" value="TWU45184.1"/>
    <property type="molecule type" value="Genomic_DNA"/>
</dbReference>
<dbReference type="AlphaFoldDB" id="A0A5C6E991"/>
<reference evidence="2 3" key="1">
    <citation type="submission" date="2019-02" db="EMBL/GenBank/DDBJ databases">
        <title>Deep-cultivation of Planctomycetes and their phenomic and genomic characterization uncovers novel biology.</title>
        <authorList>
            <person name="Wiegand S."/>
            <person name="Jogler M."/>
            <person name="Boedeker C."/>
            <person name="Pinto D."/>
            <person name="Vollmers J."/>
            <person name="Rivas-Marin E."/>
            <person name="Kohn T."/>
            <person name="Peeters S.H."/>
            <person name="Heuer A."/>
            <person name="Rast P."/>
            <person name="Oberbeckmann S."/>
            <person name="Bunk B."/>
            <person name="Jeske O."/>
            <person name="Meyerdierks A."/>
            <person name="Storesund J.E."/>
            <person name="Kallscheuer N."/>
            <person name="Luecker S."/>
            <person name="Lage O.M."/>
            <person name="Pohl T."/>
            <person name="Merkel B.J."/>
            <person name="Hornburger P."/>
            <person name="Mueller R.-W."/>
            <person name="Bruemmer F."/>
            <person name="Labrenz M."/>
            <person name="Spormann A.M."/>
            <person name="Op Den Camp H."/>
            <person name="Overmann J."/>
            <person name="Amann R."/>
            <person name="Jetten M.S.M."/>
            <person name="Mascher T."/>
            <person name="Medema M.H."/>
            <person name="Devos D.P."/>
            <person name="Kaster A.-K."/>
            <person name="Ovreas L."/>
            <person name="Rohde M."/>
            <person name="Galperin M.Y."/>
            <person name="Jogler C."/>
        </authorList>
    </citation>
    <scope>NUCLEOTIDE SEQUENCE [LARGE SCALE GENOMIC DNA]</scope>
    <source>
        <strain evidence="2 3">Q31b</strain>
    </source>
</reference>
<feature type="compositionally biased region" description="Basic and acidic residues" evidence="1">
    <location>
        <begin position="17"/>
        <end position="29"/>
    </location>
</feature>
<proteinExistence type="predicted"/>
<dbReference type="Proteomes" id="UP000315471">
    <property type="component" value="Unassembled WGS sequence"/>
</dbReference>
<feature type="region of interest" description="Disordered" evidence="1">
    <location>
        <begin position="1"/>
        <end position="32"/>
    </location>
</feature>